<accession>A0A0A2FDZ4</accession>
<evidence type="ECO:0000259" key="8">
    <source>
        <dbReference type="PROSITE" id="PS50109"/>
    </source>
</evidence>
<keyword evidence="6" id="KW-0802">TPR repeat</keyword>
<dbReference type="GO" id="GO:0009927">
    <property type="term" value="F:histidine phosphotransfer kinase activity"/>
    <property type="evidence" value="ECO:0007669"/>
    <property type="project" value="TreeGrafter"/>
</dbReference>
<dbReference type="GO" id="GO:0000155">
    <property type="term" value="F:phosphorelay sensor kinase activity"/>
    <property type="evidence" value="ECO:0007669"/>
    <property type="project" value="InterPro"/>
</dbReference>
<evidence type="ECO:0000313" key="10">
    <source>
        <dbReference type="Proteomes" id="UP000030130"/>
    </source>
</evidence>
<dbReference type="InterPro" id="IPR019734">
    <property type="entry name" value="TPR_rpt"/>
</dbReference>
<dbReference type="PROSITE" id="PS50005">
    <property type="entry name" value="TPR"/>
    <property type="match status" value="2"/>
</dbReference>
<dbReference type="EMBL" id="JRAI01000032">
    <property type="protein sequence ID" value="KGN86609.1"/>
    <property type="molecule type" value="Genomic_DNA"/>
</dbReference>
<dbReference type="EC" id="2.7.13.3" evidence="2"/>
<dbReference type="Gene3D" id="3.30.565.10">
    <property type="entry name" value="Histidine kinase-like ATPase, C-terminal domain"/>
    <property type="match status" value="1"/>
</dbReference>
<dbReference type="InterPro" id="IPR036097">
    <property type="entry name" value="HisK_dim/P_sf"/>
</dbReference>
<evidence type="ECO:0000256" key="2">
    <source>
        <dbReference type="ARBA" id="ARBA00012438"/>
    </source>
</evidence>
<dbReference type="SUPFAM" id="SSF47384">
    <property type="entry name" value="Homodimeric domain of signal transducing histidine kinase"/>
    <property type="match status" value="1"/>
</dbReference>
<dbReference type="SUPFAM" id="SSF55874">
    <property type="entry name" value="ATPase domain of HSP90 chaperone/DNA topoisomerase II/histidine kinase"/>
    <property type="match status" value="1"/>
</dbReference>
<dbReference type="SMART" id="SM00028">
    <property type="entry name" value="TPR"/>
    <property type="match status" value="3"/>
</dbReference>
<dbReference type="PROSITE" id="PS50109">
    <property type="entry name" value="HIS_KIN"/>
    <property type="match status" value="1"/>
</dbReference>
<dbReference type="InterPro" id="IPR003594">
    <property type="entry name" value="HATPase_dom"/>
</dbReference>
<dbReference type="GO" id="GO:0005886">
    <property type="term" value="C:plasma membrane"/>
    <property type="evidence" value="ECO:0007669"/>
    <property type="project" value="TreeGrafter"/>
</dbReference>
<feature type="domain" description="Histidine kinase" evidence="8">
    <location>
        <begin position="389"/>
        <end position="608"/>
    </location>
</feature>
<dbReference type="SMART" id="SM00387">
    <property type="entry name" value="HATPase_c"/>
    <property type="match status" value="1"/>
</dbReference>
<dbReference type="Proteomes" id="UP000030130">
    <property type="component" value="Unassembled WGS sequence"/>
</dbReference>
<gene>
    <name evidence="9" type="ORF">HR08_03450</name>
</gene>
<comment type="caution">
    <text evidence="9">The sequence shown here is derived from an EMBL/GenBank/DDBJ whole genome shotgun (WGS) entry which is preliminary data.</text>
</comment>
<dbReference type="PANTHER" id="PTHR43047">
    <property type="entry name" value="TWO-COMPONENT HISTIDINE PROTEIN KINASE"/>
    <property type="match status" value="1"/>
</dbReference>
<dbReference type="Gene3D" id="1.25.40.10">
    <property type="entry name" value="Tetratricopeptide repeat domain"/>
    <property type="match status" value="2"/>
</dbReference>
<dbReference type="SUPFAM" id="SSF48452">
    <property type="entry name" value="TPR-like"/>
    <property type="match status" value="1"/>
</dbReference>
<keyword evidence="7" id="KW-0472">Membrane</keyword>
<keyword evidence="4" id="KW-0808">Transferase</keyword>
<evidence type="ECO:0000256" key="4">
    <source>
        <dbReference type="ARBA" id="ARBA00022679"/>
    </source>
</evidence>
<evidence type="ECO:0000256" key="3">
    <source>
        <dbReference type="ARBA" id="ARBA00022553"/>
    </source>
</evidence>
<proteinExistence type="predicted"/>
<feature type="repeat" description="TPR" evidence="6">
    <location>
        <begin position="113"/>
        <end position="146"/>
    </location>
</feature>
<dbReference type="Pfam" id="PF02518">
    <property type="entry name" value="HATPase_c"/>
    <property type="match status" value="1"/>
</dbReference>
<dbReference type="STRING" id="111105.HR09_04610"/>
<evidence type="ECO:0000256" key="1">
    <source>
        <dbReference type="ARBA" id="ARBA00000085"/>
    </source>
</evidence>
<keyword evidence="5 9" id="KW-0418">Kinase</keyword>
<dbReference type="AlphaFoldDB" id="A0A0A2FDZ4"/>
<dbReference type="PANTHER" id="PTHR43047:SF72">
    <property type="entry name" value="OSMOSENSING HISTIDINE PROTEIN KINASE SLN1"/>
    <property type="match status" value="1"/>
</dbReference>
<evidence type="ECO:0000256" key="6">
    <source>
        <dbReference type="PROSITE-ProRule" id="PRU00339"/>
    </source>
</evidence>
<feature type="transmembrane region" description="Helical" evidence="7">
    <location>
        <begin position="344"/>
        <end position="366"/>
    </location>
</feature>
<evidence type="ECO:0000256" key="5">
    <source>
        <dbReference type="ARBA" id="ARBA00022777"/>
    </source>
</evidence>
<evidence type="ECO:0000256" key="7">
    <source>
        <dbReference type="SAM" id="Phobius"/>
    </source>
</evidence>
<comment type="catalytic activity">
    <reaction evidence="1">
        <text>ATP + protein L-histidine = ADP + protein N-phospho-L-histidine.</text>
        <dbReference type="EC" id="2.7.13.3"/>
    </reaction>
</comment>
<name>A0A0A2FDZ4_9PORP</name>
<keyword evidence="7" id="KW-1133">Transmembrane helix</keyword>
<dbReference type="Gene3D" id="1.10.287.130">
    <property type="match status" value="1"/>
</dbReference>
<keyword evidence="3" id="KW-0597">Phosphoprotein</keyword>
<dbReference type="CDD" id="cd00082">
    <property type="entry name" value="HisKA"/>
    <property type="match status" value="1"/>
</dbReference>
<dbReference type="InterPro" id="IPR011990">
    <property type="entry name" value="TPR-like_helical_dom_sf"/>
</dbReference>
<dbReference type="InterPro" id="IPR004358">
    <property type="entry name" value="Sig_transdc_His_kin-like_C"/>
</dbReference>
<dbReference type="InterPro" id="IPR005467">
    <property type="entry name" value="His_kinase_dom"/>
</dbReference>
<dbReference type="PRINTS" id="PR00344">
    <property type="entry name" value="BCTRLSENSOR"/>
</dbReference>
<dbReference type="eggNOG" id="COG2205">
    <property type="taxonomic scope" value="Bacteria"/>
</dbReference>
<sequence length="608" mass="68189">MLPAAFPLSAREINVDSLFKTASDLTLSAAEKKKRYEKLGEQLKKDHNVGTAADAYSLAIKFARDAGLVQDIPGLLLEYASMSTYAGRYSSAITALEETIDLLKGNPNDTIAGRTYMQMGIIFFFQEKWDDALTFYQRALEIAQTMKNETGISIAYNNIANIYQKKKDFESACSYYEKALKIERANADSASMCNSLMNIGTIMIDQNKIEESFKPLIEALEIASKTKNVEIQALCHAHLAYYYAYHSLYGKANELLTIAENLAQQTGYDQVRLCILDLASFLYADHGLYSLAYECLKRSNALSDSIASRQMKEKVSEFEVRFKSKEKESEIALKNQELRLVRRLQFAFILICILMTCIISILFILIRRRHKQNKRLREMNDTKDRLLSIISHDIKGPVIAQKMALDAMLTPQSDYDAPTRSMLSSIRDSVVSELILLQNLLDWANIQLSNLVTTFVNFNVVENIEKAISLHSISAHNKGIELQLDAPQRCIVRADLQMINTVVRNLLSNAIKFSKGGHMILIRVEERKTQGGVKISISDQGIGMSQKQINDILESDKNNKITVGTNGEKGSGLGLIICKGLLERNKSKLCIDSKQGKGSIFSFVLTSP</sequence>
<dbReference type="InterPro" id="IPR036890">
    <property type="entry name" value="HATPase_C_sf"/>
</dbReference>
<organism evidence="9 10">
    <name type="scientific">Porphyromonas gulae</name>
    <dbReference type="NCBI Taxonomy" id="111105"/>
    <lineage>
        <taxon>Bacteria</taxon>
        <taxon>Pseudomonadati</taxon>
        <taxon>Bacteroidota</taxon>
        <taxon>Bacteroidia</taxon>
        <taxon>Bacteroidales</taxon>
        <taxon>Porphyromonadaceae</taxon>
        <taxon>Porphyromonas</taxon>
    </lineage>
</organism>
<evidence type="ECO:0000313" key="9">
    <source>
        <dbReference type="EMBL" id="KGN86609.1"/>
    </source>
</evidence>
<keyword evidence="7" id="KW-0812">Transmembrane</keyword>
<protein>
    <recommendedName>
        <fullName evidence="2">histidine kinase</fullName>
        <ecNumber evidence="2">2.7.13.3</ecNumber>
    </recommendedName>
</protein>
<dbReference type="eggNOG" id="COG0457">
    <property type="taxonomic scope" value="Bacteria"/>
</dbReference>
<dbReference type="Pfam" id="PF13424">
    <property type="entry name" value="TPR_12"/>
    <property type="match status" value="2"/>
</dbReference>
<reference evidence="9 10" key="1">
    <citation type="submission" date="2014-08" db="EMBL/GenBank/DDBJ databases">
        <title>Porphyromonas gulae strain:COT-052_OH1451 Genome sequencing.</title>
        <authorList>
            <person name="Wallis C."/>
            <person name="Deusch O."/>
            <person name="O'Flynn C."/>
            <person name="Davis I."/>
            <person name="Jospin G."/>
            <person name="Darling A.E."/>
            <person name="Coil D.A."/>
            <person name="Alexiev A."/>
            <person name="Horsfall A."/>
            <person name="Kirkwood N."/>
            <person name="Harris S."/>
            <person name="Eisen J.A."/>
        </authorList>
    </citation>
    <scope>NUCLEOTIDE SEQUENCE [LARGE SCALE GENOMIC DNA]</scope>
    <source>
        <strain evidence="10">COT-052 OH1451</strain>
    </source>
</reference>
<feature type="repeat" description="TPR" evidence="6">
    <location>
        <begin position="153"/>
        <end position="186"/>
    </location>
</feature>
<dbReference type="InterPro" id="IPR003661">
    <property type="entry name" value="HisK_dim/P_dom"/>
</dbReference>